<feature type="region of interest" description="Disordered" evidence="1">
    <location>
        <begin position="119"/>
        <end position="144"/>
    </location>
</feature>
<comment type="caution">
    <text evidence="2">The sequence shown here is derived from an EMBL/GenBank/DDBJ whole genome shotgun (WGS) entry which is preliminary data.</text>
</comment>
<dbReference type="OrthoDB" id="2797670at2759"/>
<protein>
    <submittedName>
        <fullName evidence="2">Uncharacterized protein</fullName>
    </submittedName>
</protein>
<evidence type="ECO:0000256" key="1">
    <source>
        <dbReference type="SAM" id="MobiDB-lite"/>
    </source>
</evidence>
<name>A0A4Y9ZWL2_9AGAM</name>
<keyword evidence="3" id="KW-1185">Reference proteome</keyword>
<gene>
    <name evidence="2" type="ORF">EWM64_g4741</name>
</gene>
<sequence>MHANADTLARLHERIFRPSHDPTRPILTYITDITAAIDTLFLAGHTLDARAIVDSVIAHLHPSWAKVQNKLERREGKGDDLLEVVIALMKYQETEELRSLLKDDQGRDASVALIFDREQAAPAQKPPSPSCDVPADHQSTAFRPKQSSQLVLGLDSATSDAEKSFDHPIPDYVEFAREAESSSFTTSPVRSTFSDSLDSRRLDGFNQTREPVDIDRSARHLGVPDYIQFAREMDQALDAAALAGGRVAIIADRRFDISQID</sequence>
<dbReference type="EMBL" id="SFCI01000529">
    <property type="protein sequence ID" value="TFY79276.1"/>
    <property type="molecule type" value="Genomic_DNA"/>
</dbReference>
<evidence type="ECO:0000313" key="3">
    <source>
        <dbReference type="Proteomes" id="UP000298061"/>
    </source>
</evidence>
<organism evidence="2 3">
    <name type="scientific">Hericium alpestre</name>
    <dbReference type="NCBI Taxonomy" id="135208"/>
    <lineage>
        <taxon>Eukaryota</taxon>
        <taxon>Fungi</taxon>
        <taxon>Dikarya</taxon>
        <taxon>Basidiomycota</taxon>
        <taxon>Agaricomycotina</taxon>
        <taxon>Agaricomycetes</taxon>
        <taxon>Russulales</taxon>
        <taxon>Hericiaceae</taxon>
        <taxon>Hericium</taxon>
    </lineage>
</organism>
<dbReference type="Proteomes" id="UP000298061">
    <property type="component" value="Unassembled WGS sequence"/>
</dbReference>
<dbReference type="AlphaFoldDB" id="A0A4Y9ZWL2"/>
<evidence type="ECO:0000313" key="2">
    <source>
        <dbReference type="EMBL" id="TFY79276.1"/>
    </source>
</evidence>
<accession>A0A4Y9ZWL2</accession>
<proteinExistence type="predicted"/>
<reference evidence="2 3" key="1">
    <citation type="submission" date="2019-02" db="EMBL/GenBank/DDBJ databases">
        <title>Genome sequencing of the rare red list fungi Hericium alpestre (H. flagellum).</title>
        <authorList>
            <person name="Buettner E."/>
            <person name="Kellner H."/>
        </authorList>
    </citation>
    <scope>NUCLEOTIDE SEQUENCE [LARGE SCALE GENOMIC DNA]</scope>
    <source>
        <strain evidence="2 3">DSM 108284</strain>
    </source>
</reference>